<gene>
    <name evidence="3" type="primary">dpsA</name>
    <name evidence="3" type="ORF">KCX74_03480</name>
</gene>
<dbReference type="Gene3D" id="3.40.50.720">
    <property type="entry name" value="NAD(P)-binding Rossmann-like Domain"/>
    <property type="match status" value="1"/>
</dbReference>
<dbReference type="EMBL" id="JAGSOT010000006">
    <property type="protein sequence ID" value="MBR7795101.1"/>
    <property type="molecule type" value="Genomic_DNA"/>
</dbReference>
<dbReference type="SUPFAM" id="SSF51735">
    <property type="entry name" value="NAD(P)-binding Rossmann-fold domains"/>
    <property type="match status" value="1"/>
</dbReference>
<feature type="domain" description="D-isomer specific 2-hydroxyacid dehydrogenase NAD-binding" evidence="1">
    <location>
        <begin position="150"/>
        <end position="243"/>
    </location>
</feature>
<evidence type="ECO:0000259" key="1">
    <source>
        <dbReference type="Pfam" id="PF02826"/>
    </source>
</evidence>
<dbReference type="Proteomes" id="UP000675284">
    <property type="component" value="Unassembled WGS sequence"/>
</dbReference>
<dbReference type="InterPro" id="IPR006140">
    <property type="entry name" value="D-isomer_DH_NAD-bd"/>
</dbReference>
<evidence type="ECO:0000259" key="2">
    <source>
        <dbReference type="Pfam" id="PF16924"/>
    </source>
</evidence>
<dbReference type="InterPro" id="IPR036291">
    <property type="entry name" value="NAD(P)-bd_dom_sf"/>
</dbReference>
<evidence type="ECO:0000313" key="3">
    <source>
        <dbReference type="EMBL" id="MBR7795101.1"/>
    </source>
</evidence>
<dbReference type="GO" id="GO:0051287">
    <property type="term" value="F:NAD binding"/>
    <property type="evidence" value="ECO:0007669"/>
    <property type="project" value="InterPro"/>
</dbReference>
<dbReference type="NCBIfam" id="TIGR02853">
    <property type="entry name" value="spore_dpaA"/>
    <property type="match status" value="1"/>
</dbReference>
<keyword evidence="4" id="KW-1185">Reference proteome</keyword>
<dbReference type="RefSeq" id="WP_166529958.1">
    <property type="nucleotide sequence ID" value="NZ_JAGSOT010000006.1"/>
</dbReference>
<reference evidence="3" key="1">
    <citation type="submission" date="2021-04" db="EMBL/GenBank/DDBJ databases">
        <title>Isolation and polyphasic classification of algal microorganism.</title>
        <authorList>
            <person name="Wang S."/>
        </authorList>
    </citation>
    <scope>NUCLEOTIDE SEQUENCE</scope>
    <source>
        <strain evidence="3">720a</strain>
    </source>
</reference>
<dbReference type="InterPro" id="IPR014215">
    <property type="entry name" value="Dipicolinic_acid_synth_A"/>
</dbReference>
<dbReference type="Pfam" id="PF02826">
    <property type="entry name" value="2-Hacid_dh_C"/>
    <property type="match status" value="1"/>
</dbReference>
<dbReference type="InterPro" id="IPR031629">
    <property type="entry name" value="DpaA_N"/>
</dbReference>
<feature type="domain" description="Dipicolinate synthase subunit A N-terminal" evidence="2">
    <location>
        <begin position="6"/>
        <end position="123"/>
    </location>
</feature>
<dbReference type="NCBIfam" id="NF006162">
    <property type="entry name" value="PRK08306.1"/>
    <property type="match status" value="1"/>
</dbReference>
<accession>A0A941DTI0</accession>
<comment type="caution">
    <text evidence="3">The sequence shown here is derived from an EMBL/GenBank/DDBJ whole genome shotgun (WGS) entry which is preliminary data.</text>
</comment>
<dbReference type="Pfam" id="PF16924">
    <property type="entry name" value="DpaA_N"/>
    <property type="match status" value="1"/>
</dbReference>
<proteinExistence type="predicted"/>
<sequence>MQNNLHVLIMGGDARYLHVIRMLAQENITVYVIGYDHIHFNEINVQHVELESIDHSILNAIILPVAGTDTKGKVEVTYSDKSIYLTEQLLSCTPSNCVIYTGTSNNYLDHATAATNRKLVKLFARDDIAIYNSIPTAEGALKIAIEETDVTIHGSNVSILGFGRVGMTVARLFQSVGAHVSVAVRSSTAIARITEMGFTPVQLRNLKQAIETMDICINTIPDNVVDKTIISAMKPSMFIIDLASKPGGTDFNFAAKQGIKASHALGLPGKVASKSAGLIIANVLLSLLEERA</sequence>
<organism evidence="3 4">
    <name type="scientific">Virgibacillus salarius</name>
    <dbReference type="NCBI Taxonomy" id="447199"/>
    <lineage>
        <taxon>Bacteria</taxon>
        <taxon>Bacillati</taxon>
        <taxon>Bacillota</taxon>
        <taxon>Bacilli</taxon>
        <taxon>Bacillales</taxon>
        <taxon>Bacillaceae</taxon>
        <taxon>Virgibacillus</taxon>
    </lineage>
</organism>
<protein>
    <submittedName>
        <fullName evidence="3">Dipicolinate synthase subunit DpsA</fullName>
    </submittedName>
</protein>
<dbReference type="AlphaFoldDB" id="A0A941DTI0"/>
<evidence type="ECO:0000313" key="4">
    <source>
        <dbReference type="Proteomes" id="UP000675284"/>
    </source>
</evidence>
<name>A0A941DTI0_9BACI</name>